<dbReference type="AlphaFoldDB" id="A0A1T4P2U1"/>
<gene>
    <name evidence="1" type="ORF">SAMN02745108_01792</name>
</gene>
<proteinExistence type="predicted"/>
<organism evidence="1 2">
    <name type="scientific">Fibrobacter intestinalis</name>
    <dbReference type="NCBI Taxonomy" id="28122"/>
    <lineage>
        <taxon>Bacteria</taxon>
        <taxon>Pseudomonadati</taxon>
        <taxon>Fibrobacterota</taxon>
        <taxon>Fibrobacteria</taxon>
        <taxon>Fibrobacterales</taxon>
        <taxon>Fibrobacteraceae</taxon>
        <taxon>Fibrobacter</taxon>
    </lineage>
</organism>
<accession>A0A1T4P2U1</accession>
<protein>
    <submittedName>
        <fullName evidence="1">Uncharacterized protein</fullName>
    </submittedName>
</protein>
<name>A0A1T4P2U1_9BACT</name>
<sequence>MEYDGNALLQHTLQIRTVYCENIFFISFNNKPYFIYRLF</sequence>
<dbReference type="EMBL" id="FUWU01000030">
    <property type="protein sequence ID" value="SJZ85742.1"/>
    <property type="molecule type" value="Genomic_DNA"/>
</dbReference>
<reference evidence="1 2" key="1">
    <citation type="submission" date="2017-02" db="EMBL/GenBank/DDBJ databases">
        <authorList>
            <person name="Peterson S.W."/>
        </authorList>
    </citation>
    <scope>NUCLEOTIDE SEQUENCE [LARGE SCALE GENOMIC DNA]</scope>
    <source>
        <strain evidence="1 2">ATCC 43854</strain>
    </source>
</reference>
<evidence type="ECO:0000313" key="1">
    <source>
        <dbReference type="EMBL" id="SJZ85742.1"/>
    </source>
</evidence>
<evidence type="ECO:0000313" key="2">
    <source>
        <dbReference type="Proteomes" id="UP000190449"/>
    </source>
</evidence>
<dbReference type="Proteomes" id="UP000190449">
    <property type="component" value="Unassembled WGS sequence"/>
</dbReference>